<accession>A0A645EE78</accession>
<evidence type="ECO:0000313" key="2">
    <source>
        <dbReference type="EMBL" id="MPM99639.1"/>
    </source>
</evidence>
<organism evidence="2">
    <name type="scientific">bioreactor metagenome</name>
    <dbReference type="NCBI Taxonomy" id="1076179"/>
    <lineage>
        <taxon>unclassified sequences</taxon>
        <taxon>metagenomes</taxon>
        <taxon>ecological metagenomes</taxon>
    </lineage>
</organism>
<reference evidence="2" key="1">
    <citation type="submission" date="2019-08" db="EMBL/GenBank/DDBJ databases">
        <authorList>
            <person name="Kucharzyk K."/>
            <person name="Murdoch R.W."/>
            <person name="Higgins S."/>
            <person name="Loffler F."/>
        </authorList>
    </citation>
    <scope>NUCLEOTIDE SEQUENCE</scope>
</reference>
<name>A0A645EE78_9ZZZZ</name>
<dbReference type="EMBL" id="VSSQ01045730">
    <property type="protein sequence ID" value="MPM99639.1"/>
    <property type="molecule type" value="Genomic_DNA"/>
</dbReference>
<dbReference type="AlphaFoldDB" id="A0A645EE78"/>
<feature type="compositionally biased region" description="Basic and acidic residues" evidence="1">
    <location>
        <begin position="13"/>
        <end position="23"/>
    </location>
</feature>
<gene>
    <name evidence="2" type="ORF">SDC9_146831</name>
</gene>
<protein>
    <submittedName>
        <fullName evidence="2">Uncharacterized protein</fullName>
    </submittedName>
</protein>
<proteinExistence type="predicted"/>
<evidence type="ECO:0000256" key="1">
    <source>
        <dbReference type="SAM" id="MobiDB-lite"/>
    </source>
</evidence>
<feature type="region of interest" description="Disordered" evidence="1">
    <location>
        <begin position="1"/>
        <end position="23"/>
    </location>
</feature>
<comment type="caution">
    <text evidence="2">The sequence shown here is derived from an EMBL/GenBank/DDBJ whole genome shotgun (WGS) entry which is preliminary data.</text>
</comment>
<sequence length="78" mass="9129">MISGVADSMHNSRNSELKNKVDDVEKQKDLIHIKELVKIFINNRYTKSDILETLMDMKNFSYLQDEIKQIVEEEKISG</sequence>